<organism evidence="2">
    <name type="scientific">Desulfofervidus auxilii</name>
    <dbReference type="NCBI Taxonomy" id="1621989"/>
    <lineage>
        <taxon>Bacteria</taxon>
        <taxon>Pseudomonadati</taxon>
        <taxon>Thermodesulfobacteriota</taxon>
        <taxon>Candidatus Desulfofervidia</taxon>
        <taxon>Candidatus Desulfofervidales</taxon>
        <taxon>Candidatus Desulfofervidaceae</taxon>
        <taxon>Candidatus Desulfofervidus</taxon>
    </lineage>
</organism>
<proteinExistence type="predicted"/>
<gene>
    <name evidence="2" type="ORF">ENG63_08765</name>
</gene>
<dbReference type="AlphaFoldDB" id="A0A7C0U3Y2"/>
<sequence length="127" mass="15026">MVYYKKTIVGIPVFGNRVAPRFDCALKMLILEVENGKLLRQKEITLSWQNPLSIINQIRSMAVDVLICGAIPCFWMRVLTWHGIKIISWVSGEWQEVLNLFLKGKLVNGWPWHCQHRRRKRWGYKFN</sequence>
<dbReference type="InterPro" id="IPR003731">
    <property type="entry name" value="Di-Nase_FeMo-co_biosynth"/>
</dbReference>
<evidence type="ECO:0000313" key="2">
    <source>
        <dbReference type="EMBL" id="HDD44933.1"/>
    </source>
</evidence>
<name>A0A7C0U3Y2_DESA2</name>
<dbReference type="InterPro" id="IPR036105">
    <property type="entry name" value="DiNase_FeMo-co_biosyn_sf"/>
</dbReference>
<reference evidence="2" key="1">
    <citation type="journal article" date="2020" name="mSystems">
        <title>Genome- and Community-Level Interaction Insights into Carbon Utilization and Element Cycling Functions of Hydrothermarchaeota in Hydrothermal Sediment.</title>
        <authorList>
            <person name="Zhou Z."/>
            <person name="Liu Y."/>
            <person name="Xu W."/>
            <person name="Pan J."/>
            <person name="Luo Z.H."/>
            <person name="Li M."/>
        </authorList>
    </citation>
    <scope>NUCLEOTIDE SEQUENCE [LARGE SCALE GENOMIC DNA]</scope>
    <source>
        <strain evidence="2">HyVt-233</strain>
    </source>
</reference>
<dbReference type="Proteomes" id="UP000886289">
    <property type="component" value="Unassembled WGS sequence"/>
</dbReference>
<dbReference type="SUPFAM" id="SSF53146">
    <property type="entry name" value="Nitrogenase accessory factor-like"/>
    <property type="match status" value="1"/>
</dbReference>
<dbReference type="EMBL" id="DRBS01000322">
    <property type="protein sequence ID" value="HDD44933.1"/>
    <property type="molecule type" value="Genomic_DNA"/>
</dbReference>
<accession>A0A7C0U3Y2</accession>
<comment type="caution">
    <text evidence="2">The sequence shown here is derived from an EMBL/GenBank/DDBJ whole genome shotgun (WGS) entry which is preliminary data.</text>
</comment>
<dbReference type="Pfam" id="PF02579">
    <property type="entry name" value="Nitro_FeMo-Co"/>
    <property type="match status" value="1"/>
</dbReference>
<protein>
    <recommendedName>
        <fullName evidence="1">Dinitrogenase iron-molybdenum cofactor biosynthesis domain-containing protein</fullName>
    </recommendedName>
</protein>
<evidence type="ECO:0000259" key="1">
    <source>
        <dbReference type="Pfam" id="PF02579"/>
    </source>
</evidence>
<dbReference type="Gene3D" id="3.30.420.130">
    <property type="entry name" value="Dinitrogenase iron-molybdenum cofactor biosynthesis domain"/>
    <property type="match status" value="1"/>
</dbReference>
<feature type="domain" description="Dinitrogenase iron-molybdenum cofactor biosynthesis" evidence="1">
    <location>
        <begin position="15"/>
        <end position="102"/>
    </location>
</feature>